<dbReference type="InParanoid" id="A0A1Z5K980"/>
<protein>
    <recommendedName>
        <fullName evidence="2">FAD dependent oxidoreductase domain-containing protein</fullName>
    </recommendedName>
</protein>
<feature type="domain" description="FAD dependent oxidoreductase" evidence="2">
    <location>
        <begin position="20"/>
        <end position="370"/>
    </location>
</feature>
<dbReference type="Proteomes" id="UP000198406">
    <property type="component" value="Unassembled WGS sequence"/>
</dbReference>
<dbReference type="OrthoDB" id="498204at2759"/>
<evidence type="ECO:0000259" key="2">
    <source>
        <dbReference type="Pfam" id="PF01266"/>
    </source>
</evidence>
<dbReference type="InterPro" id="IPR036188">
    <property type="entry name" value="FAD/NAD-bd_sf"/>
</dbReference>
<reference evidence="3 4" key="1">
    <citation type="journal article" date="2015" name="Plant Cell">
        <title>Oil accumulation by the oleaginous diatom Fistulifera solaris as revealed by the genome and transcriptome.</title>
        <authorList>
            <person name="Tanaka T."/>
            <person name="Maeda Y."/>
            <person name="Veluchamy A."/>
            <person name="Tanaka M."/>
            <person name="Abida H."/>
            <person name="Marechal E."/>
            <person name="Bowler C."/>
            <person name="Muto M."/>
            <person name="Sunaga Y."/>
            <person name="Tanaka M."/>
            <person name="Yoshino T."/>
            <person name="Taniguchi T."/>
            <person name="Fukuda Y."/>
            <person name="Nemoto M."/>
            <person name="Matsumoto M."/>
            <person name="Wong P.S."/>
            <person name="Aburatani S."/>
            <person name="Fujibuchi W."/>
        </authorList>
    </citation>
    <scope>NUCLEOTIDE SEQUENCE [LARGE SCALE GENOMIC DNA]</scope>
    <source>
        <strain evidence="3 4">JPCC DA0580</strain>
    </source>
</reference>
<feature type="transmembrane region" description="Helical" evidence="1">
    <location>
        <begin position="21"/>
        <end position="38"/>
    </location>
</feature>
<evidence type="ECO:0000256" key="1">
    <source>
        <dbReference type="SAM" id="Phobius"/>
    </source>
</evidence>
<dbReference type="EMBL" id="BDSP01000189">
    <property type="protein sequence ID" value="GAX22746.1"/>
    <property type="molecule type" value="Genomic_DNA"/>
</dbReference>
<name>A0A1Z5K980_FISSO</name>
<dbReference type="GO" id="GO:0005737">
    <property type="term" value="C:cytoplasm"/>
    <property type="evidence" value="ECO:0007669"/>
    <property type="project" value="TreeGrafter"/>
</dbReference>
<accession>A0A1Z5K980</accession>
<dbReference type="PANTHER" id="PTHR13847:SF150">
    <property type="entry name" value="OXIDOREDUCTASE TDA3-RELATED"/>
    <property type="match status" value="1"/>
</dbReference>
<organism evidence="3 4">
    <name type="scientific">Fistulifera solaris</name>
    <name type="common">Oleaginous diatom</name>
    <dbReference type="NCBI Taxonomy" id="1519565"/>
    <lineage>
        <taxon>Eukaryota</taxon>
        <taxon>Sar</taxon>
        <taxon>Stramenopiles</taxon>
        <taxon>Ochrophyta</taxon>
        <taxon>Bacillariophyta</taxon>
        <taxon>Bacillariophyceae</taxon>
        <taxon>Bacillariophycidae</taxon>
        <taxon>Naviculales</taxon>
        <taxon>Naviculaceae</taxon>
        <taxon>Fistulifera</taxon>
    </lineage>
</organism>
<keyword evidence="4" id="KW-1185">Reference proteome</keyword>
<proteinExistence type="predicted"/>
<dbReference type="Pfam" id="PF01266">
    <property type="entry name" value="DAO"/>
    <property type="match status" value="1"/>
</dbReference>
<dbReference type="SUPFAM" id="SSF51905">
    <property type="entry name" value="FAD/NAD(P)-binding domain"/>
    <property type="match status" value="1"/>
</dbReference>
<dbReference type="PANTHER" id="PTHR13847">
    <property type="entry name" value="SARCOSINE DEHYDROGENASE-RELATED"/>
    <property type="match status" value="1"/>
</dbReference>
<comment type="caution">
    <text evidence="3">The sequence shown here is derived from an EMBL/GenBank/DDBJ whole genome shotgun (WGS) entry which is preliminary data.</text>
</comment>
<dbReference type="AlphaFoldDB" id="A0A1Z5K980"/>
<gene>
    <name evidence="3" type="ORF">FisN_2Lh577</name>
</gene>
<keyword evidence="1" id="KW-0812">Transmembrane</keyword>
<keyword evidence="1" id="KW-0472">Membrane</keyword>
<keyword evidence="1" id="KW-1133">Transmembrane helix</keyword>
<sequence length="398" mass="43557">MRTTRQSVRKNIENPPKPQHVVIVGAGITGLSTAYYLATKYNIRSVLVDWSGTIAPGASGKAAGFLARHWSDGTLTEELSHRSFYLHQELADAFGADSIQYRRLTCVAVNQSTKMKKPKRITESIKEVKLEWLDRESNELFIRSVQDMGNETNIAQVTPKLLCEKLWEEVQRRGGVLVKGRVMNAVHDDETGNFIGAKLDDGRTVRGDALLYACGPWSANIMYGIKGHAVTIPTERTLSQVVFFYNDDDDDDDGGTECEVYVRPNNTAFCTALAGELKLVTEEPGKETVEADVIDGVLEAVRGCSGTEGLLCGDPVLQSACYQPVTSDFLPVIGALSKEEAGGENCYMASGNNCWGILWGPATGECIADLIATGTTRLNIRDFNPSRFPDLKPVPQNN</sequence>
<evidence type="ECO:0000313" key="3">
    <source>
        <dbReference type="EMBL" id="GAX22746.1"/>
    </source>
</evidence>
<dbReference type="Gene3D" id="3.30.9.10">
    <property type="entry name" value="D-Amino Acid Oxidase, subunit A, domain 2"/>
    <property type="match status" value="1"/>
</dbReference>
<dbReference type="Gene3D" id="3.50.50.60">
    <property type="entry name" value="FAD/NAD(P)-binding domain"/>
    <property type="match status" value="1"/>
</dbReference>
<evidence type="ECO:0000313" key="4">
    <source>
        <dbReference type="Proteomes" id="UP000198406"/>
    </source>
</evidence>
<dbReference type="InterPro" id="IPR006076">
    <property type="entry name" value="FAD-dep_OxRdtase"/>
</dbReference>